<comment type="caution">
    <text evidence="1">The sequence shown here is derived from an EMBL/GenBank/DDBJ whole genome shotgun (WGS) entry which is preliminary data.</text>
</comment>
<proteinExistence type="predicted"/>
<sequence length="75" mass="8837">QRMHKSCAQDYICSEYSPYQAQLLFRTETPVCPSHFCWHCYDERYKNSSRFGTLVDCEKCFRSFHTQCVPAGSKV</sequence>
<evidence type="ECO:0000313" key="2">
    <source>
        <dbReference type="Proteomes" id="UP001432322"/>
    </source>
</evidence>
<feature type="non-terminal residue" evidence="1">
    <location>
        <position position="75"/>
    </location>
</feature>
<evidence type="ECO:0008006" key="3">
    <source>
        <dbReference type="Google" id="ProtNLM"/>
    </source>
</evidence>
<accession>A0AAV5VQM9</accession>
<reference evidence="1" key="1">
    <citation type="submission" date="2023-10" db="EMBL/GenBank/DDBJ databases">
        <title>Genome assembly of Pristionchus species.</title>
        <authorList>
            <person name="Yoshida K."/>
            <person name="Sommer R.J."/>
        </authorList>
    </citation>
    <scope>NUCLEOTIDE SEQUENCE</scope>
    <source>
        <strain evidence="1">RS5133</strain>
    </source>
</reference>
<dbReference type="AlphaFoldDB" id="A0AAV5VQM9"/>
<keyword evidence="2" id="KW-1185">Reference proteome</keyword>
<evidence type="ECO:0000313" key="1">
    <source>
        <dbReference type="EMBL" id="GMT20295.1"/>
    </source>
</evidence>
<gene>
    <name evidence="1" type="ORF">PFISCL1PPCAC_11592</name>
</gene>
<organism evidence="1 2">
    <name type="scientific">Pristionchus fissidentatus</name>
    <dbReference type="NCBI Taxonomy" id="1538716"/>
    <lineage>
        <taxon>Eukaryota</taxon>
        <taxon>Metazoa</taxon>
        <taxon>Ecdysozoa</taxon>
        <taxon>Nematoda</taxon>
        <taxon>Chromadorea</taxon>
        <taxon>Rhabditida</taxon>
        <taxon>Rhabditina</taxon>
        <taxon>Diplogasteromorpha</taxon>
        <taxon>Diplogasteroidea</taxon>
        <taxon>Neodiplogasteridae</taxon>
        <taxon>Pristionchus</taxon>
    </lineage>
</organism>
<protein>
    <recommendedName>
        <fullName evidence="3">Phorbol-ester/DAG-type domain-containing protein</fullName>
    </recommendedName>
</protein>
<feature type="non-terminal residue" evidence="1">
    <location>
        <position position="1"/>
    </location>
</feature>
<dbReference type="Proteomes" id="UP001432322">
    <property type="component" value="Unassembled WGS sequence"/>
</dbReference>
<name>A0AAV5VQM9_9BILA</name>
<dbReference type="EMBL" id="BTSY01000003">
    <property type="protein sequence ID" value="GMT20295.1"/>
    <property type="molecule type" value="Genomic_DNA"/>
</dbReference>